<gene>
    <name evidence="1" type="ORF">NMY3_00992</name>
</gene>
<name>A0A654LW31_9ARCH</name>
<dbReference type="AlphaFoldDB" id="A0A654LW31"/>
<sequence>MENGLEFVLGNALKNYTDIPPEEKRNRKKQTV</sequence>
<evidence type="ECO:0000313" key="2">
    <source>
        <dbReference type="Proteomes" id="UP000058925"/>
    </source>
</evidence>
<accession>A0A654LW31</accession>
<protein>
    <submittedName>
        <fullName evidence="1">Uncharacterized protein</fullName>
    </submittedName>
</protein>
<organism evidence="1 2">
    <name type="scientific">Candidatus Nitrosocosmicus oleophilus</name>
    <dbReference type="NCBI Taxonomy" id="1353260"/>
    <lineage>
        <taxon>Archaea</taxon>
        <taxon>Nitrososphaerota</taxon>
        <taxon>Nitrososphaeria</taxon>
        <taxon>Nitrososphaerales</taxon>
        <taxon>Nitrososphaeraceae</taxon>
        <taxon>Candidatus Nitrosocosmicus</taxon>
    </lineage>
</organism>
<evidence type="ECO:0000313" key="1">
    <source>
        <dbReference type="EMBL" id="ALI35197.1"/>
    </source>
</evidence>
<dbReference type="Proteomes" id="UP000058925">
    <property type="component" value="Chromosome"/>
</dbReference>
<dbReference type="KEGG" id="taa:NMY3_00992"/>
<proteinExistence type="predicted"/>
<keyword evidence="2" id="KW-1185">Reference proteome</keyword>
<dbReference type="EMBL" id="CP012850">
    <property type="protein sequence ID" value="ALI35197.1"/>
    <property type="molecule type" value="Genomic_DNA"/>
</dbReference>
<reference evidence="2" key="1">
    <citation type="submission" date="2015-10" db="EMBL/GenBank/DDBJ databases">
        <title>Niche specialization of a soil ammonia-oxidizing archaeon, Candidatus Nitrosocosmicus oleophilus.</title>
        <authorList>
            <person name="Jung M.-Y."/>
            <person name="Rhee S.-K."/>
        </authorList>
    </citation>
    <scope>NUCLEOTIDE SEQUENCE [LARGE SCALE GENOMIC DNA]</scope>
    <source>
        <strain evidence="2">MY3</strain>
    </source>
</reference>